<feature type="compositionally biased region" description="Basic and acidic residues" evidence="1">
    <location>
        <begin position="11"/>
        <end position="25"/>
    </location>
</feature>
<evidence type="ECO:0000256" key="1">
    <source>
        <dbReference type="SAM" id="MobiDB-lite"/>
    </source>
</evidence>
<accession>G2YPU2</accession>
<gene>
    <name evidence="2" type="ORF">BofuT4_P136850.1</name>
</gene>
<evidence type="ECO:0000313" key="3">
    <source>
        <dbReference type="Proteomes" id="UP000008177"/>
    </source>
</evidence>
<dbReference type="OrthoDB" id="5361176at2759"/>
<dbReference type="STRING" id="999810.G2YPU2"/>
<dbReference type="InParanoid" id="G2YPU2"/>
<organism evidence="2 3">
    <name type="scientific">Botryotinia fuckeliana (strain T4)</name>
    <name type="common">Noble rot fungus</name>
    <name type="synonym">Botrytis cinerea</name>
    <dbReference type="NCBI Taxonomy" id="999810"/>
    <lineage>
        <taxon>Eukaryota</taxon>
        <taxon>Fungi</taxon>
        <taxon>Dikarya</taxon>
        <taxon>Ascomycota</taxon>
        <taxon>Pezizomycotina</taxon>
        <taxon>Leotiomycetes</taxon>
        <taxon>Helotiales</taxon>
        <taxon>Sclerotiniaceae</taxon>
        <taxon>Botrytis</taxon>
    </lineage>
</organism>
<feature type="region of interest" description="Disordered" evidence="1">
    <location>
        <begin position="1"/>
        <end position="38"/>
    </location>
</feature>
<dbReference type="HOGENOM" id="CLU_963082_0_0_1"/>
<dbReference type="Proteomes" id="UP000008177">
    <property type="component" value="Unplaced contigs"/>
</dbReference>
<evidence type="ECO:0000313" key="2">
    <source>
        <dbReference type="EMBL" id="CCD53640.1"/>
    </source>
</evidence>
<proteinExistence type="predicted"/>
<sequence>MRTKYKCQQRGWEERDKAENSQRELQEEDMVDENYYPYGSEDRPRKFWVTELPDPEDADFRKFTHRSTNDSSSYELGDDQCSVWESHPDHECYSSFGDGGTTATVNAFGQLMQFSTYLGPGKSGMFSVNHSSLSRPWYVRGRANQLDHMSRARNRTVRKYVHCRWPRYEYQSEKAKLVNQWMVHHGVVLQQWRFISLDTEEISTKIAFSKDMRIRDVQDQTWNGFVNSYSIKNSHHFLGPESYSWVFLYESSKDDSANTEEARLMDNSIGVILSVFIDGLAMKFHSDEE</sequence>
<reference evidence="3" key="1">
    <citation type="journal article" date="2011" name="PLoS Genet.">
        <title>Genomic analysis of the necrotrophic fungal pathogens Sclerotinia sclerotiorum and Botrytis cinerea.</title>
        <authorList>
            <person name="Amselem J."/>
            <person name="Cuomo C.A."/>
            <person name="van Kan J.A."/>
            <person name="Viaud M."/>
            <person name="Benito E.P."/>
            <person name="Couloux A."/>
            <person name="Coutinho P.M."/>
            <person name="de Vries R.P."/>
            <person name="Dyer P.S."/>
            <person name="Fillinger S."/>
            <person name="Fournier E."/>
            <person name="Gout L."/>
            <person name="Hahn M."/>
            <person name="Kohn L."/>
            <person name="Lapalu N."/>
            <person name="Plummer K.M."/>
            <person name="Pradier J.M."/>
            <person name="Quevillon E."/>
            <person name="Sharon A."/>
            <person name="Simon A."/>
            <person name="ten Have A."/>
            <person name="Tudzynski B."/>
            <person name="Tudzynski P."/>
            <person name="Wincker P."/>
            <person name="Andrew M."/>
            <person name="Anthouard V."/>
            <person name="Beever R.E."/>
            <person name="Beffa R."/>
            <person name="Benoit I."/>
            <person name="Bouzid O."/>
            <person name="Brault B."/>
            <person name="Chen Z."/>
            <person name="Choquer M."/>
            <person name="Collemare J."/>
            <person name="Cotton P."/>
            <person name="Danchin E.G."/>
            <person name="Da Silva C."/>
            <person name="Gautier A."/>
            <person name="Giraud C."/>
            <person name="Giraud T."/>
            <person name="Gonzalez C."/>
            <person name="Grossetete S."/>
            <person name="Guldener U."/>
            <person name="Henrissat B."/>
            <person name="Howlett B.J."/>
            <person name="Kodira C."/>
            <person name="Kretschmer M."/>
            <person name="Lappartient A."/>
            <person name="Leroch M."/>
            <person name="Levis C."/>
            <person name="Mauceli E."/>
            <person name="Neuveglise C."/>
            <person name="Oeser B."/>
            <person name="Pearson M."/>
            <person name="Poulain J."/>
            <person name="Poussereau N."/>
            <person name="Quesneville H."/>
            <person name="Rascle C."/>
            <person name="Schumacher J."/>
            <person name="Segurens B."/>
            <person name="Sexton A."/>
            <person name="Silva E."/>
            <person name="Sirven C."/>
            <person name="Soanes D.M."/>
            <person name="Talbot N.J."/>
            <person name="Templeton M."/>
            <person name="Yandava C."/>
            <person name="Yarden O."/>
            <person name="Zeng Q."/>
            <person name="Rollins J.A."/>
            <person name="Lebrun M.H."/>
            <person name="Dickman M."/>
        </authorList>
    </citation>
    <scope>NUCLEOTIDE SEQUENCE [LARGE SCALE GENOMIC DNA]</scope>
    <source>
        <strain evidence="3">T4</strain>
    </source>
</reference>
<dbReference type="EMBL" id="FQ790347">
    <property type="protein sequence ID" value="CCD53640.1"/>
    <property type="molecule type" value="Genomic_DNA"/>
</dbReference>
<protein>
    <submittedName>
        <fullName evidence="2">Uncharacterized protein</fullName>
    </submittedName>
</protein>
<dbReference type="AlphaFoldDB" id="G2YPU2"/>
<name>G2YPU2_BOTF4</name>